<evidence type="ECO:0000256" key="2">
    <source>
        <dbReference type="ARBA" id="ARBA00022475"/>
    </source>
</evidence>
<keyword evidence="2" id="KW-1003">Cell membrane</keyword>
<proteinExistence type="predicted"/>
<evidence type="ECO:0000256" key="5">
    <source>
        <dbReference type="ARBA" id="ARBA00023136"/>
    </source>
</evidence>
<keyword evidence="3 6" id="KW-0812">Transmembrane</keyword>
<protein>
    <submittedName>
        <fullName evidence="7">Arginine exporter protein ArgO</fullName>
    </submittedName>
</protein>
<dbReference type="PANTHER" id="PTHR30086:SF20">
    <property type="entry name" value="ARGININE EXPORTER PROTEIN ARGO-RELATED"/>
    <property type="match status" value="1"/>
</dbReference>
<comment type="subcellular location">
    <subcellularLocation>
        <location evidence="1">Cell membrane</location>
        <topology evidence="1">Multi-pass membrane protein</topology>
    </subcellularLocation>
</comment>
<feature type="transmembrane region" description="Helical" evidence="6">
    <location>
        <begin position="27"/>
        <end position="49"/>
    </location>
</feature>
<reference evidence="7 8" key="1">
    <citation type="journal article" date="2021" name="Microbiol. Spectr.">
        <title>A Single Bacterium Capable of Oxidation and Reduction of Iron at Circumneutral pH.</title>
        <authorList>
            <person name="Kato S."/>
            <person name="Ohkuma M."/>
        </authorList>
    </citation>
    <scope>NUCLEOTIDE SEQUENCE [LARGE SCALE GENOMIC DNA]</scope>
    <source>
        <strain evidence="7 8">MIZ03</strain>
    </source>
</reference>
<feature type="transmembrane region" description="Helical" evidence="6">
    <location>
        <begin position="167"/>
        <end position="187"/>
    </location>
</feature>
<keyword evidence="4 6" id="KW-1133">Transmembrane helix</keyword>
<dbReference type="RefSeq" id="WP_223905004.1">
    <property type="nucleotide sequence ID" value="NZ_AP024238.1"/>
</dbReference>
<dbReference type="PANTHER" id="PTHR30086">
    <property type="entry name" value="ARGININE EXPORTER PROTEIN ARGO"/>
    <property type="match status" value="1"/>
</dbReference>
<evidence type="ECO:0000313" key="8">
    <source>
        <dbReference type="Proteomes" id="UP000824366"/>
    </source>
</evidence>
<evidence type="ECO:0000256" key="1">
    <source>
        <dbReference type="ARBA" id="ARBA00004651"/>
    </source>
</evidence>
<sequence length="222" mass="23803">MGADSVSVRNWLIAKNPLVTEAMEADFLSGLATGLALIVAIGSQNAYVLRQGILRQYVLPLVLFCALSDAVLILAGIGGAGVAIRGNTILMTLTRYGGILFLASYGVLAAQRAWQGKHMHVTSHGAANLKMALATCFGFTYLNPHVYLDTVVLLGSIANQRQDPGRWVFGAGAVSASFAWFSALGFGARYLAPWFETVLAWRILDGLIALTMWVLAGLLLFR</sequence>
<keyword evidence="8" id="KW-1185">Reference proteome</keyword>
<dbReference type="InterPro" id="IPR001123">
    <property type="entry name" value="LeuE-type"/>
</dbReference>
<feature type="transmembrane region" description="Helical" evidence="6">
    <location>
        <begin position="61"/>
        <end position="84"/>
    </location>
</feature>
<evidence type="ECO:0000256" key="6">
    <source>
        <dbReference type="SAM" id="Phobius"/>
    </source>
</evidence>
<feature type="transmembrane region" description="Helical" evidence="6">
    <location>
        <begin position="96"/>
        <end position="114"/>
    </location>
</feature>
<evidence type="ECO:0000256" key="3">
    <source>
        <dbReference type="ARBA" id="ARBA00022692"/>
    </source>
</evidence>
<evidence type="ECO:0000256" key="4">
    <source>
        <dbReference type="ARBA" id="ARBA00022989"/>
    </source>
</evidence>
<accession>A0ABM7MRY2</accession>
<keyword evidence="5 6" id="KW-0472">Membrane</keyword>
<gene>
    <name evidence="7" type="ORF">MIZ03_4036</name>
</gene>
<dbReference type="Pfam" id="PF01810">
    <property type="entry name" value="LysE"/>
    <property type="match status" value="1"/>
</dbReference>
<dbReference type="EMBL" id="AP024238">
    <property type="protein sequence ID" value="BCO29124.1"/>
    <property type="molecule type" value="Genomic_DNA"/>
</dbReference>
<name>A0ABM7MRY2_9BURK</name>
<feature type="transmembrane region" description="Helical" evidence="6">
    <location>
        <begin position="199"/>
        <end position="221"/>
    </location>
</feature>
<organism evidence="7 8">
    <name type="scientific">Rhodoferax lithotrophicus</name>
    <dbReference type="NCBI Taxonomy" id="2798804"/>
    <lineage>
        <taxon>Bacteria</taxon>
        <taxon>Pseudomonadati</taxon>
        <taxon>Pseudomonadota</taxon>
        <taxon>Betaproteobacteria</taxon>
        <taxon>Burkholderiales</taxon>
        <taxon>Comamonadaceae</taxon>
        <taxon>Rhodoferax</taxon>
    </lineage>
</organism>
<dbReference type="Proteomes" id="UP000824366">
    <property type="component" value="Chromosome"/>
</dbReference>
<evidence type="ECO:0000313" key="7">
    <source>
        <dbReference type="EMBL" id="BCO29124.1"/>
    </source>
</evidence>